<keyword evidence="6 13" id="KW-0812">Transmembrane</keyword>
<dbReference type="STRING" id="634436.SAMN05216361_1079"/>
<keyword evidence="9 13" id="KW-1133">Transmembrane helix</keyword>
<proteinExistence type="inferred from homology"/>
<protein>
    <recommendedName>
        <fullName evidence="3 13">Flagellar biosynthetic protein FliP</fullName>
    </recommendedName>
</protein>
<comment type="function">
    <text evidence="1 13">Plays a role in the flagellum-specific transport system.</text>
</comment>
<keyword evidence="7 13" id="KW-1005">Bacterial flagellum biogenesis</keyword>
<keyword evidence="15" id="KW-0969">Cilium</keyword>
<dbReference type="PROSITE" id="PS01061">
    <property type="entry name" value="FLIP_2"/>
    <property type="match status" value="1"/>
</dbReference>
<keyword evidence="14" id="KW-0732">Signal</keyword>
<sequence length="253" mass="27942">MTSKLMKWLGVALPIYLLAAPVLAQQGIPAVTVTTNNDGSQDYTMTLQALFIMTALSLLPAFIMMMTSFTRIIVVLSILRQAIGLQQSPSNQILIGVSLFLSMFIMAPVFDEINERALQPYLEEEMTSMEAIEQAKGPMRAFMLSQTRVKDLETFVSIAGDEDKYQDPADVPLNILIPAFVTSELKTAFQIGFMLFIPFLIIDLVVASILMAMGMMMLSPMIVSLPFKLMLFVLVDGWNLIFGTLATSFGMGV</sequence>
<keyword evidence="11" id="KW-0975">Bacterial flagellum</keyword>
<keyword evidence="4 13" id="KW-0813">Transport</keyword>
<evidence type="ECO:0000256" key="11">
    <source>
        <dbReference type="ARBA" id="ARBA00023143"/>
    </source>
</evidence>
<feature type="transmembrane region" description="Helical" evidence="13">
    <location>
        <begin position="191"/>
        <end position="217"/>
    </location>
</feature>
<dbReference type="PANTHER" id="PTHR30587:SF0">
    <property type="entry name" value="FLAGELLAR BIOSYNTHETIC PROTEIN FLIP"/>
    <property type="match status" value="1"/>
</dbReference>
<feature type="chain" id="PRO_5011979553" description="Flagellar biosynthetic protein FliP" evidence="14">
    <location>
        <begin position="25"/>
        <end position="253"/>
    </location>
</feature>
<evidence type="ECO:0000256" key="9">
    <source>
        <dbReference type="ARBA" id="ARBA00022989"/>
    </source>
</evidence>
<name>A0A1M5GLY4_9ALTE</name>
<feature type="transmembrane region" description="Helical" evidence="13">
    <location>
        <begin position="229"/>
        <end position="251"/>
    </location>
</feature>
<accession>A0A1M5GLY4</accession>
<keyword evidence="5 13" id="KW-1003">Cell membrane</keyword>
<feature type="transmembrane region" description="Helical" evidence="13">
    <location>
        <begin position="91"/>
        <end position="110"/>
    </location>
</feature>
<dbReference type="GO" id="GO:0009306">
    <property type="term" value="P:protein secretion"/>
    <property type="evidence" value="ECO:0007669"/>
    <property type="project" value="UniProtKB-UniRule"/>
</dbReference>
<dbReference type="InterPro" id="IPR005837">
    <property type="entry name" value="FliP"/>
</dbReference>
<keyword evidence="15" id="KW-0282">Flagellum</keyword>
<evidence type="ECO:0000256" key="8">
    <source>
        <dbReference type="ARBA" id="ARBA00022927"/>
    </source>
</evidence>
<dbReference type="Proteomes" id="UP000184520">
    <property type="component" value="Unassembled WGS sequence"/>
</dbReference>
<dbReference type="GO" id="GO:0044781">
    <property type="term" value="P:bacterial-type flagellum organization"/>
    <property type="evidence" value="ECO:0007669"/>
    <property type="project" value="UniProtKB-UniRule"/>
</dbReference>
<dbReference type="NCBIfam" id="NF009438">
    <property type="entry name" value="PRK12797.1"/>
    <property type="match status" value="1"/>
</dbReference>
<comment type="similarity">
    <text evidence="2 13">Belongs to the FliP/MopC/SpaP family.</text>
</comment>
<dbReference type="PRINTS" id="PR00951">
    <property type="entry name" value="FLGBIOSNFLIP"/>
</dbReference>
<evidence type="ECO:0000256" key="14">
    <source>
        <dbReference type="SAM" id="SignalP"/>
    </source>
</evidence>
<evidence type="ECO:0000256" key="2">
    <source>
        <dbReference type="ARBA" id="ARBA00006257"/>
    </source>
</evidence>
<evidence type="ECO:0000256" key="5">
    <source>
        <dbReference type="ARBA" id="ARBA00022475"/>
    </source>
</evidence>
<reference evidence="16" key="1">
    <citation type="submission" date="2016-11" db="EMBL/GenBank/DDBJ databases">
        <authorList>
            <person name="Varghese N."/>
            <person name="Submissions S."/>
        </authorList>
    </citation>
    <scope>NUCLEOTIDE SEQUENCE [LARGE SCALE GENOMIC DNA]</scope>
    <source>
        <strain evidence="16">CGMCC 1.8995</strain>
    </source>
</reference>
<dbReference type="PANTHER" id="PTHR30587">
    <property type="entry name" value="FLAGELLAR BIOSYNTHETIC PROTEIN FLIP"/>
    <property type="match status" value="1"/>
</dbReference>
<dbReference type="GO" id="GO:0005886">
    <property type="term" value="C:plasma membrane"/>
    <property type="evidence" value="ECO:0007669"/>
    <property type="project" value="UniProtKB-SubCell"/>
</dbReference>
<dbReference type="RefSeq" id="WP_073319064.1">
    <property type="nucleotide sequence ID" value="NZ_FQWD01000002.1"/>
</dbReference>
<evidence type="ECO:0000313" key="16">
    <source>
        <dbReference type="Proteomes" id="UP000184520"/>
    </source>
</evidence>
<dbReference type="GO" id="GO:0009425">
    <property type="term" value="C:bacterial-type flagellum basal body"/>
    <property type="evidence" value="ECO:0007669"/>
    <property type="project" value="UniProtKB-SubCell"/>
</dbReference>
<keyword evidence="8 13" id="KW-0653">Protein transport</keyword>
<evidence type="ECO:0000256" key="4">
    <source>
        <dbReference type="ARBA" id="ARBA00022448"/>
    </source>
</evidence>
<dbReference type="PROSITE" id="PS01060">
    <property type="entry name" value="FLIP_1"/>
    <property type="match status" value="1"/>
</dbReference>
<evidence type="ECO:0000256" key="7">
    <source>
        <dbReference type="ARBA" id="ARBA00022795"/>
    </source>
</evidence>
<dbReference type="Pfam" id="PF00813">
    <property type="entry name" value="FliP"/>
    <property type="match status" value="1"/>
</dbReference>
<evidence type="ECO:0000256" key="10">
    <source>
        <dbReference type="ARBA" id="ARBA00023136"/>
    </source>
</evidence>
<evidence type="ECO:0000256" key="3">
    <source>
        <dbReference type="ARBA" id="ARBA00021714"/>
    </source>
</evidence>
<dbReference type="PRINTS" id="PR01302">
    <property type="entry name" value="TYPE3IMPPROT"/>
</dbReference>
<keyword evidence="16" id="KW-1185">Reference proteome</keyword>
<keyword evidence="15" id="KW-0966">Cell projection</keyword>
<evidence type="ECO:0000256" key="12">
    <source>
        <dbReference type="ARBA" id="ARBA00023225"/>
    </source>
</evidence>
<comment type="subcellular location">
    <subcellularLocation>
        <location evidence="13">Cell membrane</location>
        <topology evidence="13">Multi-pass membrane protein</topology>
    </subcellularLocation>
    <subcellularLocation>
        <location evidence="13">Bacterial flagellum basal body</location>
    </subcellularLocation>
</comment>
<dbReference type="InterPro" id="IPR005838">
    <property type="entry name" value="T3SS_IM_P"/>
</dbReference>
<feature type="transmembrane region" description="Helical" evidence="13">
    <location>
        <begin position="48"/>
        <end position="79"/>
    </location>
</feature>
<organism evidence="15 16">
    <name type="scientific">Marisediminitalea aggregata</name>
    <dbReference type="NCBI Taxonomy" id="634436"/>
    <lineage>
        <taxon>Bacteria</taxon>
        <taxon>Pseudomonadati</taxon>
        <taxon>Pseudomonadota</taxon>
        <taxon>Gammaproteobacteria</taxon>
        <taxon>Alteromonadales</taxon>
        <taxon>Alteromonadaceae</taxon>
        <taxon>Marisediminitalea</taxon>
    </lineage>
</organism>
<evidence type="ECO:0000313" key="15">
    <source>
        <dbReference type="EMBL" id="SHG04734.1"/>
    </source>
</evidence>
<keyword evidence="10 13" id="KW-0472">Membrane</keyword>
<dbReference type="NCBIfam" id="TIGR01103">
    <property type="entry name" value="fliP"/>
    <property type="match status" value="1"/>
</dbReference>
<evidence type="ECO:0000256" key="13">
    <source>
        <dbReference type="RuleBase" id="RU362069"/>
    </source>
</evidence>
<feature type="signal peptide" evidence="14">
    <location>
        <begin position="1"/>
        <end position="24"/>
    </location>
</feature>
<evidence type="ECO:0000256" key="1">
    <source>
        <dbReference type="ARBA" id="ARBA00003663"/>
    </source>
</evidence>
<keyword evidence="12 13" id="KW-1006">Bacterial flagellum protein export</keyword>
<gene>
    <name evidence="13" type="primary">fliP</name>
    <name evidence="15" type="ORF">SAMN05216361_1079</name>
</gene>
<evidence type="ECO:0000256" key="6">
    <source>
        <dbReference type="ARBA" id="ARBA00022692"/>
    </source>
</evidence>
<dbReference type="EMBL" id="FQWD01000002">
    <property type="protein sequence ID" value="SHG04734.1"/>
    <property type="molecule type" value="Genomic_DNA"/>
</dbReference>
<dbReference type="AlphaFoldDB" id="A0A1M5GLY4"/>